<dbReference type="Proteomes" id="UP000017048">
    <property type="component" value="Unassembled WGS sequence"/>
</dbReference>
<reference evidence="1 2" key="1">
    <citation type="journal article" date="2014" name="BMC Genomics">
        <title>Genome based analysis of type-I polyketide synthase and nonribosomal peptide synthetase gene clusters in seven strains of five representative Nocardia species.</title>
        <authorList>
            <person name="Komaki H."/>
            <person name="Ichikawa N."/>
            <person name="Hosoyama A."/>
            <person name="Takahashi-Nakaguchi A."/>
            <person name="Matsuzawa T."/>
            <person name="Suzuki K."/>
            <person name="Fujita N."/>
            <person name="Gonoi T."/>
        </authorList>
    </citation>
    <scope>NUCLEOTIDE SEQUENCE [LARGE SCALE GENOMIC DNA]</scope>
    <source>
        <strain evidence="1 2">NBRC 15531</strain>
    </source>
</reference>
<dbReference type="GeneID" id="91516984"/>
<comment type="caution">
    <text evidence="1">The sequence shown here is derived from an EMBL/GenBank/DDBJ whole genome shotgun (WGS) entry which is preliminary data.</text>
</comment>
<dbReference type="eggNOG" id="ENOG5031F4P">
    <property type="taxonomic scope" value="Bacteria"/>
</dbReference>
<sequence length="216" mass="22843">MTARDEGRHRLDLPIDIGMLVDAMDDNLDDDAEIAAAGARIAARLLGPDAGVSLLGARQSFLVPGWRVNTLAAAPARESPAERTAQRRLDTELGIEFTRAPAGPERTLITVRSFGSDAVAGDIVRISVRDGGEHLVVLYSADEQALSGQLTTTALTMSEDLEISIMSREALRPDHAAAVTAAVLGSATAGRNAWRRVAKELSVGDPVRAAVLDGLR</sequence>
<proteinExistence type="predicted"/>
<evidence type="ECO:0000313" key="1">
    <source>
        <dbReference type="EMBL" id="GAD85295.1"/>
    </source>
</evidence>
<keyword evidence="2" id="KW-1185">Reference proteome</keyword>
<organism evidence="1 2">
    <name type="scientific">Nocardia asteroides NBRC 15531</name>
    <dbReference type="NCBI Taxonomy" id="1110697"/>
    <lineage>
        <taxon>Bacteria</taxon>
        <taxon>Bacillati</taxon>
        <taxon>Actinomycetota</taxon>
        <taxon>Actinomycetes</taxon>
        <taxon>Mycobacteriales</taxon>
        <taxon>Nocardiaceae</taxon>
        <taxon>Nocardia</taxon>
    </lineage>
</organism>
<name>U5ED82_NOCAS</name>
<gene>
    <name evidence="1" type="ORF">NCAST_30_00650</name>
</gene>
<protein>
    <submittedName>
        <fullName evidence="1">Uncharacterized protein</fullName>
    </submittedName>
</protein>
<dbReference type="RefSeq" id="WP_019049057.1">
    <property type="nucleotide sequence ID" value="NZ_BAFO02000030.1"/>
</dbReference>
<dbReference type="AlphaFoldDB" id="U5ED82"/>
<dbReference type="STRING" id="1824.SAMN05444423_105384"/>
<dbReference type="EMBL" id="BAFO02000030">
    <property type="protein sequence ID" value="GAD85295.1"/>
    <property type="molecule type" value="Genomic_DNA"/>
</dbReference>
<accession>U5ED82</accession>
<dbReference type="OrthoDB" id="4542373at2"/>
<evidence type="ECO:0000313" key="2">
    <source>
        <dbReference type="Proteomes" id="UP000017048"/>
    </source>
</evidence>